<dbReference type="CDD" id="cd00118">
    <property type="entry name" value="LysM"/>
    <property type="match status" value="1"/>
</dbReference>
<dbReference type="Pfam" id="PF01476">
    <property type="entry name" value="LysM"/>
    <property type="match status" value="1"/>
</dbReference>
<feature type="domain" description="LysM" evidence="3">
    <location>
        <begin position="2792"/>
        <end position="2839"/>
    </location>
</feature>
<dbReference type="InterPro" id="IPR006530">
    <property type="entry name" value="YD"/>
</dbReference>
<dbReference type="OrthoDB" id="8824750at2"/>
<dbReference type="NCBIfam" id="TIGR01643">
    <property type="entry name" value="YD_repeat_2x"/>
    <property type="match status" value="11"/>
</dbReference>
<proteinExistence type="predicted"/>
<feature type="non-terminal residue" evidence="4">
    <location>
        <position position="1"/>
    </location>
</feature>
<name>A0A844BE19_9BURK</name>
<evidence type="ECO:0000259" key="3">
    <source>
        <dbReference type="PROSITE" id="PS51782"/>
    </source>
</evidence>
<dbReference type="Pfam" id="PF05593">
    <property type="entry name" value="RHS_repeat"/>
    <property type="match status" value="5"/>
</dbReference>
<dbReference type="Gene3D" id="2.180.10.10">
    <property type="entry name" value="RHS repeat-associated core"/>
    <property type="match status" value="9"/>
</dbReference>
<dbReference type="Gene3D" id="3.10.350.10">
    <property type="entry name" value="LysM domain"/>
    <property type="match status" value="1"/>
</dbReference>
<accession>A0A844BE19</accession>
<dbReference type="InterPro" id="IPR056823">
    <property type="entry name" value="TEN-like_YD-shell"/>
</dbReference>
<dbReference type="InterPro" id="IPR050708">
    <property type="entry name" value="T6SS_VgrG/RHS"/>
</dbReference>
<dbReference type="InterPro" id="IPR036779">
    <property type="entry name" value="LysM_dom_sf"/>
</dbReference>
<keyword evidence="2" id="KW-0812">Transmembrane</keyword>
<dbReference type="PANTHER" id="PTHR32305:SF15">
    <property type="entry name" value="PROTEIN RHSA-RELATED"/>
    <property type="match status" value="1"/>
</dbReference>
<evidence type="ECO:0000313" key="4">
    <source>
        <dbReference type="EMBL" id="MRD49786.1"/>
    </source>
</evidence>
<feature type="transmembrane region" description="Helical" evidence="2">
    <location>
        <begin position="2879"/>
        <end position="2897"/>
    </location>
</feature>
<keyword evidence="5" id="KW-1185">Reference proteome</keyword>
<evidence type="ECO:0000256" key="2">
    <source>
        <dbReference type="SAM" id="Phobius"/>
    </source>
</evidence>
<dbReference type="EMBL" id="WJBU01000034">
    <property type="protein sequence ID" value="MRD49786.1"/>
    <property type="molecule type" value="Genomic_DNA"/>
</dbReference>
<dbReference type="InterPro" id="IPR018392">
    <property type="entry name" value="LysM"/>
</dbReference>
<evidence type="ECO:0000313" key="5">
    <source>
        <dbReference type="Proteomes" id="UP000487350"/>
    </source>
</evidence>
<reference evidence="4 5" key="1">
    <citation type="submission" date="2019-11" db="EMBL/GenBank/DDBJ databases">
        <title>Caenimonas koreensis gen. nov., sp. nov., isolated from activated sludge.</title>
        <authorList>
            <person name="Seung H.R."/>
        </authorList>
    </citation>
    <scope>NUCLEOTIDE SEQUENCE [LARGE SCALE GENOMIC DNA]</scope>
    <source>
        <strain evidence="4 5">EMB320</strain>
    </source>
</reference>
<dbReference type="Pfam" id="PF25023">
    <property type="entry name" value="TEN_YD-shell"/>
    <property type="match status" value="1"/>
</dbReference>
<keyword evidence="2" id="KW-1133">Transmembrane helix</keyword>
<dbReference type="Proteomes" id="UP000487350">
    <property type="component" value="Unassembled WGS sequence"/>
</dbReference>
<dbReference type="PANTHER" id="PTHR32305">
    <property type="match status" value="1"/>
</dbReference>
<gene>
    <name evidence="4" type="ORF">GHT07_21160</name>
</gene>
<keyword evidence="1" id="KW-0677">Repeat</keyword>
<organism evidence="4 5">
    <name type="scientific">Caenimonas koreensis DSM 17982</name>
    <dbReference type="NCBI Taxonomy" id="1121255"/>
    <lineage>
        <taxon>Bacteria</taxon>
        <taxon>Pseudomonadati</taxon>
        <taxon>Pseudomonadota</taxon>
        <taxon>Betaproteobacteria</taxon>
        <taxon>Burkholderiales</taxon>
        <taxon>Comamonadaceae</taxon>
        <taxon>Caenimonas</taxon>
    </lineage>
</organism>
<dbReference type="PROSITE" id="PS51782">
    <property type="entry name" value="LYSM"/>
    <property type="match status" value="1"/>
</dbReference>
<dbReference type="SMART" id="SM00257">
    <property type="entry name" value="LysM"/>
    <property type="match status" value="1"/>
</dbReference>
<comment type="caution">
    <text evidence="4">The sequence shown here is derived from an EMBL/GenBank/DDBJ whole genome shotgun (WGS) entry which is preliminary data.</text>
</comment>
<dbReference type="InterPro" id="IPR031325">
    <property type="entry name" value="RHS_repeat"/>
</dbReference>
<evidence type="ECO:0000256" key="1">
    <source>
        <dbReference type="ARBA" id="ARBA00022737"/>
    </source>
</evidence>
<sequence>ETVYHVAAVTQGAVAPAAAPATTNYIYNASKPAELRFVVSAQGRVTEYQTVKMASAVGSVGPTTIFVYDQSTYTGAITETALAAWAQTQPVEGIMRTDLSYDARGQLESKTTYVGVDALRAGLAAGKTTTSYTYTTQGLVWTTTQPGATGSTSGVTTNVYDGMGRLLQVTNALGEVTLTSYDDALMQTKVKLANNQTSISTTDRAGNVLSVYNTNAALANLGTTQYAYDKDDRLVMTTDATGVRTFKVYDTQGRLAGEVDGDGTLVEYMYDAADRLSRTVKYTTAVVLTKLVDAAGNALAPVIDTIRPAALTLTDQSTWRAYDAAGRLSKTVSAEGSVVEYFYDGASLLLSTREYATRLTATQMAALGNKPLPSAIAPTPDTASDRVTRNFYDADNLLIGTLDAAGYVTQMTYDAAGQLVQTKRSYNLTPTAQRATGTLAALVTGAGASTQDETTTFFRDGKGQLIAQVDANKNYTEYGYDLAGRQTSTTRYAKKVTSTTFTRASKLTDFKPAATAGQDQTTSLSYDALGRCTQELDASGTKTEHTYNTLGLLTQTKTSVNLANERVAVTLTYDDLGRLITETTADNRTLTHTYDLAGRRISTTDGTGNKTLFFYDAESRLVYTVDATGSVSETDYDTLDNKLAEIRYTQKKLTATTLNSLAGGLITAANAAVLVSSVQTPGQDARIDYKYLRGGQVSSIKDANGNTTYYYYDAFGASLGCVDGAGNVQYSVYDANGRVVQTTRLAKAISGVTATTTLAEVTQRIAAVIGDAGDQTIYRVYDMDGRLTATVNGLNEAERFWYDGNGNVIERRAYVNRVAADWTPTNLVTTDHVDDRRTRTMYDSFNRAVYTVDGAGSVTTYQYDLDGNITQQRVYAKAIDPATFNGTTQVIPGAAATTPDTITTYTYDSDNRLIWSVDGAGGVTRRYYDKDGNVTQLVQFAAAITPGTSVALAAVNSTYASTGKDRITNYTYDAAGRQIYAVDSLGTITGTVYDKAGNITASIQYAKLGAAPAPGVPRAQGTPAEDGNDRITRMVYDAANRLVFTVDATGAVAERSYDGAGNVKSITQYANVIDAAKFNALSKTATCDDINAALVKTSTANRVQAQTFDKANRIATTTDGAGHITTYSYDGLSRSTSVTDSGTGITSRTTTYTYDGAGRTSSVTDALGQTDRYTYDGVGNKLTFQNKRNAIWTYEYDAAGRLTDEYTPSVDVTSVTSGLVMTTAARVIRTTNTYDAAGNLLSRTEAVGRPEQRTTSYEYDALGRQIRTRFPNVAVYVAETDSAIATNGQGNVATRTDAAVSGGIYTETTYDALGNAIRNRDVGGALSYKVYDQLGRVTYDVDAMRYVTGYTLDAFGAVTTLTRYANAMTLTGTETSLNTADMTSAKLVKDSTVDRVLLTTYDRMGRVDSVTEPTVDVFDPEATGAGQYYQAGALTDNTYNAFGELIQVARFKGAGTASTAAYNQFNYYDNAGRLTATVDGANYLTTNTYDVLGNVTQTTEYAKALTGTITAATKPTPPTASTTDRTTTFEYDSLNRKKTETRLNVEVTDQDTFTTSSASVVTRYGYDATGNVTTIETADGVTGNYYDLLGRITAVTKPVRAGETSGTITPLTVYKRDIYGNAVVQIDYTNGAAAAANPAAADAVNDRTSYSFFDIDGHATRTVDANGADRYASYDVYGRVVKQWQTLGTGTASATIFHAYKYDALGRLTRDITPTNNAVESAVVSTDIKYNAFGDIIAKGVNGVTSEYYDYDRAGRLWRTNAGTGADAGVATIYLYDRLGNRTAKIQSAGIAYGNQDLKAATMTAAKAAADTTLRRIDTRYNALGAVVQQTLAQRQESYSDVSVRDATVTTTVVPPLPVAPYDGTYVNFTDTTINLSWSPIASLGDGDVKVMVQYNTARVQGDGSYIEGPAAQTPAQATFSSEAANAGASITVPATSVVANTYTTGGVYRVTRVTVYKMNASGNWVVVTDQAVPKTGAGGNVIEVERMGGAISQDVELYDNQNPALGWKSMAGSPLWADFGSKYQLDLSSYDRTRYQFRVKGSATNGTPTVLFTDALSTVSNHAGASLSLRPVINQSVDRWGNVLSTSDPRSATWKTTCEYNANNQLVRQWVPNDAGVAQLQSVVYYDKLGRQVGVREYVSATASNLNRMRYDTQGNLVEERHADGGSVANSYNVFGERTANIDAEGNKTTYTYNKAGLQTSATHWGKANGAGGYTGFNIVTSSNNAAGDTVTLATPTTGTITESTSWDAAGRMKSKTNGAGNVTQYDYDLRGNVIKMTQPDGTTKTTYTYNALDRKTSETDNANKTSSWTYDNFGHLTAHTDIGGIKTTYNYDATSWQLKSQTSERGQSLLYGYDAAGQMTQIVDVANKFQTTDYTYDWAGNKLGEHVQYTETDALGNKSVVVVQDNHMAYDSLGRVRWVGDDHLQVVMNYDLAGNRTNIATHVFNPYGLSDQVNDTTRYYKYDAMNRMTVVDGVDAAFNIDLKQGHVITYDKNGNRLTDTFGALVVTKTAVKTFNPDLAGYRYQTGGIDYVSEKYSYDGLNRLDTISRNDGRLVTEDPTQTWLTIEQRCYDAASRTTQAGATGGLPADYLKALYGKDANGNPIAGNGSQQRRSSYNVNGQLISQQVVGMNGTSGYSTFNSTIDAVGNVTQYKVKTGSTTNTYNTTLALLEGYKEASVSGTSTYLEPGSTTSTYDTNGYLKAVDSTLDADDRTFINDVRGQVLAVQQGTGPNTKLLRELIVNGEVLAQYGQGVDRVTPRDNSGTPIFNNNIADFQFGYRSISPNYPSAAPGVYTVQLGDTLRSIAQSAYGDSKRWYQIAEANGITSDAQLRVGVSLNLPNLVGGAHNDASVFTPYDPSKIVGDTSPYLAAPPPKEGSFFGQFLMLVVAVLVAVYTAGAAAQLLSTSVTTATGTAAATSMTTWAAGTAVVSGAGVGASAVAAGAIGAAVGSVASQLVGIATGVQDKLNWKGVALSAISGGVGAGLPASASAGVGAAVMRAVQTNVISQGVGIAVGLQRSFNWVGVAAAAAGAGVGQAVGAALAGDAVPADGVGPVRPAAFADMGFAGGVMRGGISSFAGGLTTAVARGGRVSVQQIAADAFGNALGESIAGQSQTSGAAAVQSSGGFSEEDYWNSYAPNRYADVFGGEATRVLGNGGGARGGAMKVDAYAEFEVRRMQELVRDRISGDLDASAQAYWDLDAKRRAIDDQPFNFDNPAEAKGLIDGLKSLEGPFRTLNSRRVDQFLQLKEAGGLTLDQEMEMRRRQAVGGLAHGLLGVSAYPLGGSVFGRPGTSWEFSPVKPIPDRLNFVEKRLGESSIELTTREKISKDGQVVTSVGARSEIVTTFDAGSKRMHIDFYRTYDSGNNIGTEMIGKSVALYGRENVETITANIGLTNKAVYEQQIRNGASPTDAIRATPIGKSLDYIGYEQISIAGSSLIARRK</sequence>
<keyword evidence="2" id="KW-0472">Membrane</keyword>
<protein>
    <submittedName>
        <fullName evidence="4">LysM peptidoglycan-binding domain-containing protein</fullName>
    </submittedName>
</protein>